<feature type="region of interest" description="Disordered" evidence="2">
    <location>
        <begin position="785"/>
        <end position="815"/>
    </location>
</feature>
<proteinExistence type="inferred from homology"/>
<dbReference type="Pfam" id="PF14650">
    <property type="entry name" value="FAM75"/>
    <property type="match status" value="1"/>
</dbReference>
<dbReference type="AlphaFoldDB" id="A0A5E4A679"/>
<feature type="compositionally biased region" description="Polar residues" evidence="2">
    <location>
        <begin position="1"/>
        <end position="12"/>
    </location>
</feature>
<dbReference type="EMBL" id="CABDUW010000021">
    <property type="protein sequence ID" value="VTJ52628.1"/>
    <property type="molecule type" value="Genomic_DNA"/>
</dbReference>
<accession>A0A5E4A679</accession>
<evidence type="ECO:0000259" key="3">
    <source>
        <dbReference type="Pfam" id="PF14650"/>
    </source>
</evidence>
<evidence type="ECO:0000313" key="5">
    <source>
        <dbReference type="Proteomes" id="UP000335636"/>
    </source>
</evidence>
<feature type="region of interest" description="Disordered" evidence="2">
    <location>
        <begin position="1"/>
        <end position="23"/>
    </location>
</feature>
<feature type="region of interest" description="Disordered" evidence="2">
    <location>
        <begin position="913"/>
        <end position="1077"/>
    </location>
</feature>
<comment type="caution">
    <text evidence="4">The sequence shown here is derived from an EMBL/GenBank/DDBJ whole genome shotgun (WGS) entry which is preliminary data.</text>
</comment>
<keyword evidence="5" id="KW-1185">Reference proteome</keyword>
<sequence>MSSMSSEQNLELHSQHSRDSSVASVTPTLSQLIEHKCLTQTVSQKNDGIRIQEYWADHLKLEQEFQLADRPVGPETMASSRLEESIVTVNEQEIMQNNTYLDQEDQVHHHLKPKVSLVSPNSGITNLAHPMVLEMESVLPVHLPLLSPKTLRFLEVHVKKWMHFQRWGLPRRVEDSLRQLMPDPTLFYRSEKNPQVSSMTSQVIIDKIKTISHQTWGSFVAGQPIQSIWVSEWSDVNPEQRRHCQQIQNYNVLTLPSPALNVLNDFYSLHGEQDNDSQCNLQQKYNQLFCGLPTMHSESLIATFLDSKSLSRNKNVPKSPLNGPLLFNELHSLLSNTPPESAPASPLASLPASPPASPPTSPNWMSPSENQVSVPFLTTAECEALEWHLLQRQLQLQWGLPTVFQRSQHAPGPKQYETCDKIQPPETMKTSWPGKSFSVLTRELLFFPEHARRLLEFHLQKQLIHHRWGLPPKIQQSIQLLLSSTDQQTLSWSSTALPRVSMPPLATLDDSEAGVLFSPMVAQMPTPMPHLFAQAKEILQSHIDSKCGQIHQGQVPACVFSSWECRIPGGLAVAPFPCIPQSQHPELQAASEPDPQPKVMPWMPVALDQQQQQALPSADTEHPKLPRVLSDTAIEKLETMLRHKYLVFLSGLPALYCVALSRAMAPAICSQPVITEMVSGPVEIPEEPPTPPLTQMISSEDPCRRLEPRFQDDNETWADNTEEFQPEVRVEEMTEMVTPRSQTLPTIPSSSKTHILAKLNFHLRKKVIEIHLGISIRIRENREPTEGFTENKSTQESLGSLSTPESTVVQELSITPESPLAPDSEWIPLKKQLATELKAVQHNLKSLSSKPVPHGSPDWASKISQLSANMTEAQILCVQVEASVNNPILEEPWSPELQSPDKIKDSAQVLALAENKEDPGKPKAAGDLGEGDAGLGISSVSEERHPAEDQRPERMNRTSQGSWRWNQSFLLEDPCPPSHQHHPQLQSPEPPPVVPGGKESEPDRQDSPSKPHVIPEPTRNPKNAQPVVPRISQDKSFLPQKIQGKPLQGQTLHSQVLQGKAMPAHSHKKPIVPETGLRNKIKSFLHCITPEKKGKGHVESMFSKAGKVSKTRKENVEKSLIPAKSPMGRTKTEKPSGHPKARSASPKKPAGLTFLDTKARSASPEKPIGPAALNGPHSPDSKLRLRSRQHGSASTLGHPRHCPRHCPRVACASHPGSLP</sequence>
<evidence type="ECO:0000313" key="4">
    <source>
        <dbReference type="EMBL" id="VTJ52628.1"/>
    </source>
</evidence>
<name>A0A5E4A679_MARMO</name>
<dbReference type="InterPro" id="IPR039509">
    <property type="entry name" value="SPATA31"/>
</dbReference>
<feature type="domain" description="SPATA31" evidence="3">
    <location>
        <begin position="280"/>
        <end position="482"/>
    </location>
</feature>
<feature type="region of interest" description="Disordered" evidence="2">
    <location>
        <begin position="1094"/>
        <end position="1219"/>
    </location>
</feature>
<feature type="compositionally biased region" description="Pro residues" evidence="2">
    <location>
        <begin position="352"/>
        <end position="361"/>
    </location>
</feature>
<organism evidence="4 5">
    <name type="scientific">Marmota monax</name>
    <name type="common">Woodchuck</name>
    <dbReference type="NCBI Taxonomy" id="9995"/>
    <lineage>
        <taxon>Eukaryota</taxon>
        <taxon>Metazoa</taxon>
        <taxon>Chordata</taxon>
        <taxon>Craniata</taxon>
        <taxon>Vertebrata</taxon>
        <taxon>Euteleostomi</taxon>
        <taxon>Mammalia</taxon>
        <taxon>Eutheria</taxon>
        <taxon>Euarchontoglires</taxon>
        <taxon>Glires</taxon>
        <taxon>Rodentia</taxon>
        <taxon>Sciuromorpha</taxon>
        <taxon>Sciuridae</taxon>
        <taxon>Xerinae</taxon>
        <taxon>Marmotini</taxon>
        <taxon>Marmota</taxon>
    </lineage>
</organism>
<feature type="compositionally biased region" description="Basic and acidic residues" evidence="2">
    <location>
        <begin position="941"/>
        <end position="956"/>
    </location>
</feature>
<evidence type="ECO:0000256" key="1">
    <source>
        <dbReference type="ARBA" id="ARBA00035009"/>
    </source>
</evidence>
<protein>
    <recommendedName>
        <fullName evidence="3">SPATA31 domain-containing protein</fullName>
    </recommendedName>
</protein>
<feature type="region of interest" description="Disordered" evidence="2">
    <location>
        <begin position="337"/>
        <end position="367"/>
    </location>
</feature>
<dbReference type="Proteomes" id="UP000335636">
    <property type="component" value="Unassembled WGS sequence"/>
</dbReference>
<feature type="compositionally biased region" description="Basic residues" evidence="2">
    <location>
        <begin position="1198"/>
        <end position="1207"/>
    </location>
</feature>
<feature type="compositionally biased region" description="Basic and acidic residues" evidence="2">
    <location>
        <begin position="998"/>
        <end position="1009"/>
    </location>
</feature>
<feature type="compositionally biased region" description="Low complexity" evidence="2">
    <location>
        <begin position="337"/>
        <end position="351"/>
    </location>
</feature>
<feature type="compositionally biased region" description="Polar residues" evidence="2">
    <location>
        <begin position="957"/>
        <end position="969"/>
    </location>
</feature>
<dbReference type="PANTHER" id="PTHR21859:SF15">
    <property type="entry name" value="PROTEIN SPATA31F1-RELATED"/>
    <property type="match status" value="1"/>
</dbReference>
<evidence type="ECO:0000256" key="2">
    <source>
        <dbReference type="SAM" id="MobiDB-lite"/>
    </source>
</evidence>
<feature type="compositionally biased region" description="Polar residues" evidence="2">
    <location>
        <begin position="1048"/>
        <end position="1057"/>
    </location>
</feature>
<feature type="compositionally biased region" description="Polar residues" evidence="2">
    <location>
        <begin position="788"/>
        <end position="815"/>
    </location>
</feature>
<dbReference type="PANTHER" id="PTHR21859">
    <property type="entry name" value="ACROSOME-SPECIFIC PROTEIN"/>
    <property type="match status" value="1"/>
</dbReference>
<reference evidence="4" key="1">
    <citation type="submission" date="2019-04" db="EMBL/GenBank/DDBJ databases">
        <authorList>
            <person name="Alioto T."/>
            <person name="Alioto T."/>
        </authorList>
    </citation>
    <scope>NUCLEOTIDE SEQUENCE [LARGE SCALE GENOMIC DNA]</scope>
</reference>
<gene>
    <name evidence="4" type="ORF">MONAX_5E046053</name>
</gene>
<comment type="similarity">
    <text evidence="1">Belongs to the SPATA31 family.</text>
</comment>